<reference evidence="1" key="1">
    <citation type="journal article" date="2013" name="Genome Biol.">
        <title>Draft genome of the mountain pine beetle, Dendroctonus ponderosae Hopkins, a major forest pest.</title>
        <authorList>
            <person name="Keeling C.I."/>
            <person name="Yuen M.M."/>
            <person name="Liao N.Y."/>
            <person name="Docking T.R."/>
            <person name="Chan S.K."/>
            <person name="Taylor G.A."/>
            <person name="Palmquist D.L."/>
            <person name="Jackman S.D."/>
            <person name="Nguyen A."/>
            <person name="Li M."/>
            <person name="Henderson H."/>
            <person name="Janes J.K."/>
            <person name="Zhao Y."/>
            <person name="Pandoh P."/>
            <person name="Moore R."/>
            <person name="Sperling F.A."/>
            <person name="Huber D.P."/>
            <person name="Birol I."/>
            <person name="Jones S.J."/>
            <person name="Bohlmann J."/>
        </authorList>
    </citation>
    <scope>NUCLEOTIDE SEQUENCE</scope>
</reference>
<dbReference type="EMBL" id="KB740943">
    <property type="protein sequence ID" value="ENN77542.1"/>
    <property type="molecule type" value="Genomic_DNA"/>
</dbReference>
<organism evidence="1">
    <name type="scientific">Dendroctonus ponderosae</name>
    <name type="common">Mountain pine beetle</name>
    <dbReference type="NCBI Taxonomy" id="77166"/>
    <lineage>
        <taxon>Eukaryota</taxon>
        <taxon>Metazoa</taxon>
        <taxon>Ecdysozoa</taxon>
        <taxon>Arthropoda</taxon>
        <taxon>Hexapoda</taxon>
        <taxon>Insecta</taxon>
        <taxon>Pterygota</taxon>
        <taxon>Neoptera</taxon>
        <taxon>Endopterygota</taxon>
        <taxon>Coleoptera</taxon>
        <taxon>Polyphaga</taxon>
        <taxon>Cucujiformia</taxon>
        <taxon>Curculionidae</taxon>
        <taxon>Scolytinae</taxon>
        <taxon>Dendroctonus</taxon>
    </lineage>
</organism>
<evidence type="ECO:0000313" key="1">
    <source>
        <dbReference type="EMBL" id="ENN77542.1"/>
    </source>
</evidence>
<name>N6UFW5_DENPD</name>
<feature type="non-terminal residue" evidence="1">
    <location>
        <position position="1"/>
    </location>
</feature>
<dbReference type="HOGENOM" id="CLU_1039239_0_0_1"/>
<proteinExistence type="predicted"/>
<protein>
    <submittedName>
        <fullName evidence="1">Uncharacterized protein</fullName>
    </submittedName>
</protein>
<dbReference type="AlphaFoldDB" id="N6UFW5"/>
<sequence>MGSKVTIVTRKMTSSQNALLQAVTSNDEQELTTTVQEKRYPELMESEDTFAVLEQCSKWKQKTDATACPKIIKVIQGDKAADLWDRLLLLKEETIDDEWVALHHIERSRTERLKKQVEAIFHEGHTKVAIYTNSLRNPEATSVARLRVQFGLNDSSVQFNQVSVEKMFTILRVVKEKCNFSADRIYNADESGLSTVPTKLPKMLTPKGQRLVSKIVSAERGRTTTLVCAINAVGFYVPPFFVFARQRMKLELLNGCPPGSHATAQSSG</sequence>
<accession>N6UFW5</accession>
<gene>
    <name evidence="1" type="ORF">YQE_05990</name>
</gene>